<dbReference type="Proteomes" id="UP001732700">
    <property type="component" value="Chromosome 3D"/>
</dbReference>
<reference evidence="1" key="2">
    <citation type="submission" date="2025-09" db="UniProtKB">
        <authorList>
            <consortium name="EnsemblPlants"/>
        </authorList>
    </citation>
    <scope>IDENTIFICATION</scope>
</reference>
<proteinExistence type="predicted"/>
<dbReference type="EnsemblPlants" id="AVESA.00010b.r2.3DG0527070.1">
    <property type="protein sequence ID" value="AVESA.00010b.r2.3DG0527070.1.CDS.1"/>
    <property type="gene ID" value="AVESA.00010b.r2.3DG0527070"/>
</dbReference>
<organism evidence="1 2">
    <name type="scientific">Avena sativa</name>
    <name type="common">Oat</name>
    <dbReference type="NCBI Taxonomy" id="4498"/>
    <lineage>
        <taxon>Eukaryota</taxon>
        <taxon>Viridiplantae</taxon>
        <taxon>Streptophyta</taxon>
        <taxon>Embryophyta</taxon>
        <taxon>Tracheophyta</taxon>
        <taxon>Spermatophyta</taxon>
        <taxon>Magnoliopsida</taxon>
        <taxon>Liliopsida</taxon>
        <taxon>Poales</taxon>
        <taxon>Poaceae</taxon>
        <taxon>BOP clade</taxon>
        <taxon>Pooideae</taxon>
        <taxon>Poodae</taxon>
        <taxon>Poeae</taxon>
        <taxon>Poeae Chloroplast Group 1 (Aveneae type)</taxon>
        <taxon>Aveninae</taxon>
        <taxon>Avena</taxon>
    </lineage>
</organism>
<accession>A0ACD5VX81</accession>
<evidence type="ECO:0000313" key="2">
    <source>
        <dbReference type="Proteomes" id="UP001732700"/>
    </source>
</evidence>
<protein>
    <submittedName>
        <fullName evidence="1">Uncharacterized protein</fullName>
    </submittedName>
</protein>
<evidence type="ECO:0000313" key="1">
    <source>
        <dbReference type="EnsemblPlants" id="AVESA.00010b.r2.3DG0527070.1.CDS.1"/>
    </source>
</evidence>
<name>A0ACD5VX81_AVESA</name>
<sequence>MMRRFVNLVTRSESVYSVRRMDPYKQLFYRSAKDATEAADQATIKQPFPAFQTLQLPNPSMNFTPTNSEVTLDMFALFNPRAASEGRIVYANTIGEAGLYDADKHVHNILGALNEPKGLSPMCLSIAHPGTNQDSMYVLDMFPGKADGRCFEVLEPVSSGRRELSNFMSTWRWRLLPPPPFVRQPGYQPSSVDAFTTKVDCNGCSTIYISCSGGIGTYRFETAHHDPSCRLGWSPSEEWSYVGGWKLPFNGRAQYVPEFNLWFGFLESSPYHLCAVDLSAIDRQRPPTVLHDWQDLNLPDGEVWLPVDLELVNLGDGKFLTAKIFEAEETGEQFAVLTGIEMLAGVGDDQSLTMVKHKCARFSFRNDSIEWVL</sequence>
<reference evidence="1" key="1">
    <citation type="submission" date="2021-05" db="EMBL/GenBank/DDBJ databases">
        <authorList>
            <person name="Scholz U."/>
            <person name="Mascher M."/>
            <person name="Fiebig A."/>
        </authorList>
    </citation>
    <scope>NUCLEOTIDE SEQUENCE [LARGE SCALE GENOMIC DNA]</scope>
</reference>
<keyword evidence="2" id="KW-1185">Reference proteome</keyword>